<dbReference type="PANTHER" id="PTHR43685:SF2">
    <property type="entry name" value="GLYCOSYLTRANSFERASE 2-LIKE DOMAIN-CONTAINING PROTEIN"/>
    <property type="match status" value="1"/>
</dbReference>
<dbReference type="InterPro" id="IPR029044">
    <property type="entry name" value="Nucleotide-diphossugar_trans"/>
</dbReference>
<evidence type="ECO:0000313" key="3">
    <source>
        <dbReference type="Proteomes" id="UP000547209"/>
    </source>
</evidence>
<evidence type="ECO:0000313" key="2">
    <source>
        <dbReference type="EMBL" id="MBB6671722.1"/>
    </source>
</evidence>
<dbReference type="InterPro" id="IPR001173">
    <property type="entry name" value="Glyco_trans_2-like"/>
</dbReference>
<protein>
    <submittedName>
        <fullName evidence="2">Glycosyltransferase family 2 protein</fullName>
    </submittedName>
</protein>
<dbReference type="AlphaFoldDB" id="A0A7X0VF61"/>
<dbReference type="Pfam" id="PF00535">
    <property type="entry name" value="Glycos_transf_2"/>
    <property type="match status" value="1"/>
</dbReference>
<proteinExistence type="predicted"/>
<evidence type="ECO:0000259" key="1">
    <source>
        <dbReference type="Pfam" id="PF00535"/>
    </source>
</evidence>
<dbReference type="EMBL" id="JACJVP010000023">
    <property type="protein sequence ID" value="MBB6671722.1"/>
    <property type="molecule type" value="Genomic_DNA"/>
</dbReference>
<gene>
    <name evidence="2" type="ORF">H7C19_13610</name>
</gene>
<dbReference type="InterPro" id="IPR050834">
    <property type="entry name" value="Glycosyltransf_2"/>
</dbReference>
<reference evidence="2 3" key="1">
    <citation type="submission" date="2020-08" db="EMBL/GenBank/DDBJ databases">
        <title>Cohnella phylogeny.</title>
        <authorList>
            <person name="Dunlap C."/>
        </authorList>
    </citation>
    <scope>NUCLEOTIDE SEQUENCE [LARGE SCALE GENOMIC DNA]</scope>
    <source>
        <strain evidence="2 3">DSM 28246</strain>
    </source>
</reference>
<sequence>MGGGCSVKVSLILATVERYAEVEAFLEKLDLQTHRDFELILVDQNEDERLLPLIRKYESRFPLLRLRSERGLSRARNVGIRRVTGDIVTFPDDDCWYDPGVLAQAVALFDRHPAWDIVTGRSVDAGGRDANGKFDLSEGYVDKRNVWRRAVSFTIFLRRAAVERIGDFDEEIGVGASSIYLSGEETDYLLRALDHCKVYYYPNFTVNHPNPLLHYTPQIINRAYRYGCGFGKVVRKHNYTIRFKAAALARPFIGMMIFCTAGQFPKSQYYWNSFKGRLRGML</sequence>
<dbReference type="SUPFAM" id="SSF53448">
    <property type="entry name" value="Nucleotide-diphospho-sugar transferases"/>
    <property type="match status" value="1"/>
</dbReference>
<dbReference type="PANTHER" id="PTHR43685">
    <property type="entry name" value="GLYCOSYLTRANSFERASE"/>
    <property type="match status" value="1"/>
</dbReference>
<keyword evidence="2" id="KW-0808">Transferase</keyword>
<keyword evidence="3" id="KW-1185">Reference proteome</keyword>
<dbReference type="GO" id="GO:0016740">
    <property type="term" value="F:transferase activity"/>
    <property type="evidence" value="ECO:0007669"/>
    <property type="project" value="UniProtKB-KW"/>
</dbReference>
<comment type="caution">
    <text evidence="2">The sequence shown here is derived from an EMBL/GenBank/DDBJ whole genome shotgun (WGS) entry which is preliminary data.</text>
</comment>
<dbReference type="Gene3D" id="3.90.550.10">
    <property type="entry name" value="Spore Coat Polysaccharide Biosynthesis Protein SpsA, Chain A"/>
    <property type="match status" value="1"/>
</dbReference>
<feature type="domain" description="Glycosyltransferase 2-like" evidence="1">
    <location>
        <begin position="10"/>
        <end position="134"/>
    </location>
</feature>
<organism evidence="2 3">
    <name type="scientific">Cohnella nanjingensis</name>
    <dbReference type="NCBI Taxonomy" id="1387779"/>
    <lineage>
        <taxon>Bacteria</taxon>
        <taxon>Bacillati</taxon>
        <taxon>Bacillota</taxon>
        <taxon>Bacilli</taxon>
        <taxon>Bacillales</taxon>
        <taxon>Paenibacillaceae</taxon>
        <taxon>Cohnella</taxon>
    </lineage>
</organism>
<accession>A0A7X0VF61</accession>
<name>A0A7X0VF61_9BACL</name>
<dbReference type="Proteomes" id="UP000547209">
    <property type="component" value="Unassembled WGS sequence"/>
</dbReference>